<comment type="caution">
    <text evidence="2">The sequence shown here is derived from an EMBL/GenBank/DDBJ whole genome shotgun (WGS) entry which is preliminary data.</text>
</comment>
<evidence type="ECO:0000313" key="3">
    <source>
        <dbReference type="Proteomes" id="UP001168821"/>
    </source>
</evidence>
<keyword evidence="3" id="KW-1185">Reference proteome</keyword>
<gene>
    <name evidence="2" type="ORF">Zmor_013709</name>
</gene>
<organism evidence="2 3">
    <name type="scientific">Zophobas morio</name>
    <dbReference type="NCBI Taxonomy" id="2755281"/>
    <lineage>
        <taxon>Eukaryota</taxon>
        <taxon>Metazoa</taxon>
        <taxon>Ecdysozoa</taxon>
        <taxon>Arthropoda</taxon>
        <taxon>Hexapoda</taxon>
        <taxon>Insecta</taxon>
        <taxon>Pterygota</taxon>
        <taxon>Neoptera</taxon>
        <taxon>Endopterygota</taxon>
        <taxon>Coleoptera</taxon>
        <taxon>Polyphaga</taxon>
        <taxon>Cucujiformia</taxon>
        <taxon>Tenebrionidae</taxon>
        <taxon>Zophobas</taxon>
    </lineage>
</organism>
<feature type="region of interest" description="Disordered" evidence="1">
    <location>
        <begin position="192"/>
        <end position="214"/>
    </location>
</feature>
<evidence type="ECO:0000256" key="1">
    <source>
        <dbReference type="SAM" id="MobiDB-lite"/>
    </source>
</evidence>
<reference evidence="2" key="1">
    <citation type="journal article" date="2023" name="G3 (Bethesda)">
        <title>Whole genome assemblies of Zophobas morio and Tenebrio molitor.</title>
        <authorList>
            <person name="Kaur S."/>
            <person name="Stinson S.A."/>
            <person name="diCenzo G.C."/>
        </authorList>
    </citation>
    <scope>NUCLEOTIDE SEQUENCE</scope>
    <source>
        <strain evidence="2">QUZm001</strain>
    </source>
</reference>
<name>A0AA38IDF1_9CUCU</name>
<feature type="region of interest" description="Disordered" evidence="1">
    <location>
        <begin position="98"/>
        <end position="121"/>
    </location>
</feature>
<evidence type="ECO:0000313" key="2">
    <source>
        <dbReference type="EMBL" id="KAJ3654527.1"/>
    </source>
</evidence>
<feature type="compositionally biased region" description="Basic and acidic residues" evidence="1">
    <location>
        <begin position="110"/>
        <end position="121"/>
    </location>
</feature>
<sequence>MEKKKLNQKKRSKSKKPGFLKNFFMCILKNDEEEDTNPRNQTNVSFKPSKIMPAKREVSVTFSTTSSYYLMQPVLAKLENMSPNNALLSQAYSEKFESSSIEQEETLPPKPEELRKEVEKEQKDQLVRSILSKYLQMKREDMLNKIPETENENQESMNSPQSQKGDFLNVDCFASDSSDTILLENAVSNQELDIKNQRPKTEFPTKSRSAPTNSTAHDSLADICFKMSRYKQQENKSDSYVTCCSEETTKDNATTSKKKLELIFNPSSEENSSCLEDNSSFSLQYEISCERTPVATGILRADSVLQHNGNEKTYNFVTKHSRGTKIASPELYLNPPPYVKGEIDGLNGSSSSLKWKLIISHHGRGGNGE</sequence>
<dbReference type="AlphaFoldDB" id="A0AA38IDF1"/>
<dbReference type="EMBL" id="JALNTZ010000004">
    <property type="protein sequence ID" value="KAJ3654527.1"/>
    <property type="molecule type" value="Genomic_DNA"/>
</dbReference>
<proteinExistence type="predicted"/>
<dbReference type="Proteomes" id="UP001168821">
    <property type="component" value="Unassembled WGS sequence"/>
</dbReference>
<protein>
    <submittedName>
        <fullName evidence="2">Uncharacterized protein</fullName>
    </submittedName>
</protein>
<feature type="compositionally biased region" description="Basic and acidic residues" evidence="1">
    <location>
        <begin position="192"/>
        <end position="205"/>
    </location>
</feature>
<accession>A0AA38IDF1</accession>